<accession>A0A7I8V784</accession>
<feature type="compositionally biased region" description="Basic and acidic residues" evidence="1">
    <location>
        <begin position="227"/>
        <end position="238"/>
    </location>
</feature>
<feature type="compositionally biased region" description="Pro residues" evidence="1">
    <location>
        <begin position="166"/>
        <end position="175"/>
    </location>
</feature>
<dbReference type="PANTHER" id="PTHR38563:SF1">
    <property type="entry name" value="FL(2)D-ASSOCIATED COMPLEX COMPONENT"/>
    <property type="match status" value="1"/>
</dbReference>
<dbReference type="GO" id="GO:0016556">
    <property type="term" value="P:mRNA modification"/>
    <property type="evidence" value="ECO:0007669"/>
    <property type="project" value="InterPro"/>
</dbReference>
<dbReference type="OrthoDB" id="6022762at2759"/>
<organism evidence="2 3">
    <name type="scientific">Dimorphilus gyrociliatus</name>
    <dbReference type="NCBI Taxonomy" id="2664684"/>
    <lineage>
        <taxon>Eukaryota</taxon>
        <taxon>Metazoa</taxon>
        <taxon>Spiralia</taxon>
        <taxon>Lophotrochozoa</taxon>
        <taxon>Annelida</taxon>
        <taxon>Polychaeta</taxon>
        <taxon>Polychaeta incertae sedis</taxon>
        <taxon>Dinophilidae</taxon>
        <taxon>Dimorphilus</taxon>
    </lineage>
</organism>
<feature type="compositionally biased region" description="Basic and acidic residues" evidence="1">
    <location>
        <begin position="519"/>
        <end position="591"/>
    </location>
</feature>
<evidence type="ECO:0000313" key="2">
    <source>
        <dbReference type="EMBL" id="CAD5112137.1"/>
    </source>
</evidence>
<gene>
    <name evidence="2" type="ORF">DGYR_LOCUS1335</name>
</gene>
<evidence type="ECO:0000256" key="1">
    <source>
        <dbReference type="SAM" id="MobiDB-lite"/>
    </source>
</evidence>
<sequence length="781" mass="91114">MSTKRQISAEEGKARQSVFARLGPGAPNRVKEIEQTRWEKAIRKDEKKVKLSSPSASSSSPSPKRRNKKVPECEDEHLRNLEKQRQLLLDQLEREYSENKRPPESSASSEENLTAESDRQQSEDLSLNKKRKLTNRSPSVELTKEVIDKKLKMSQARNPTKQKPSPIRPPTPPTPVKIVKTITSPPSRSIKVVTSPGHSLSDSDNEETEKKLTPTVHIQKPKSSSTEQRKPVEKQSDSRRKKPSTSKDTYERKSTVDSAQLKRPMEDHEVTRESSRGGSNHSTDRSESHDSYKKHSHHSDQYKRSGATDHSEPRRKHATSSDHYYNEDYRKHERSSERSVASSVDSRRRSGRSPDRSDATESYKRHSVEHPDEHKRSGSRSTEDKKYMYHSSSSSKDRKERRDDWGHRRSLPSERGGAYDYSREEYDYKPKRREDEWGKDTRERDPRDRDPRDSRDWHSKDKDYPSRDSKDGKDSYSSSKDKYYYEKDYYKEKDYKYHAKDKEKDYYYSREHDKRKHRDKTDSKDYRKDMYDQDKRKERDHRRDRSRSGARSSRESSRDHKREKVVPKTRTREKSEIEEEPRKEKQEKPEPQIDVIDSDTVNVSSVEKPSGESLSGDEQSVTSKRSVYSDISEDELKSDSGMPQTEHEAAIDKLDIEWSNLNEPLPRSGSAQGRSIMEVIYKIGLSKRFVGEKLFNDIDSKCTEKLGKHLLSGDAWMHASFVRKDMERERLLKDMGGYCRALTARRDLAIRRHLCEYSHPAQLAVDQLSYKQAVELFMSDN</sequence>
<dbReference type="Proteomes" id="UP000549394">
    <property type="component" value="Unassembled WGS sequence"/>
</dbReference>
<dbReference type="AlphaFoldDB" id="A0A7I8V784"/>
<feature type="compositionally biased region" description="Low complexity" evidence="1">
    <location>
        <begin position="52"/>
        <end position="62"/>
    </location>
</feature>
<feature type="region of interest" description="Disordered" evidence="1">
    <location>
        <begin position="1"/>
        <end position="646"/>
    </location>
</feature>
<proteinExistence type="predicted"/>
<keyword evidence="3" id="KW-1185">Reference proteome</keyword>
<feature type="compositionally biased region" description="Basic and acidic residues" evidence="1">
    <location>
        <begin position="263"/>
        <end position="275"/>
    </location>
</feature>
<feature type="compositionally biased region" description="Polar residues" evidence="1">
    <location>
        <begin position="599"/>
        <end position="626"/>
    </location>
</feature>
<feature type="compositionally biased region" description="Basic and acidic residues" evidence="1">
    <location>
        <begin position="324"/>
        <end position="337"/>
    </location>
</feature>
<feature type="compositionally biased region" description="Basic and acidic residues" evidence="1">
    <location>
        <begin position="395"/>
        <end position="407"/>
    </location>
</feature>
<feature type="compositionally biased region" description="Basic and acidic residues" evidence="1">
    <location>
        <begin position="142"/>
        <end position="151"/>
    </location>
</feature>
<protein>
    <submittedName>
        <fullName evidence="2">DgyrCDS1376</fullName>
    </submittedName>
</protein>
<dbReference type="GO" id="GO:0036396">
    <property type="term" value="C:RNA N6-methyladenosine methyltransferase complex"/>
    <property type="evidence" value="ECO:0007669"/>
    <property type="project" value="InterPro"/>
</dbReference>
<feature type="compositionally biased region" description="Basic and acidic residues" evidence="1">
    <location>
        <begin position="282"/>
        <end position="312"/>
    </location>
</feature>
<dbReference type="InterPro" id="IPR040427">
    <property type="entry name" value="Flacc"/>
</dbReference>
<dbReference type="EMBL" id="CAJFCJ010000002">
    <property type="protein sequence ID" value="CAD5112137.1"/>
    <property type="molecule type" value="Genomic_DNA"/>
</dbReference>
<feature type="compositionally biased region" description="Basic and acidic residues" evidence="1">
    <location>
        <begin position="345"/>
        <end position="387"/>
    </location>
</feature>
<dbReference type="PANTHER" id="PTHR38563">
    <property type="entry name" value="FL(2)D-ASSOCIATED COMPLEX COMPONENT"/>
    <property type="match status" value="1"/>
</dbReference>
<feature type="compositionally biased region" description="Basic and acidic residues" evidence="1">
    <location>
        <begin position="421"/>
        <end position="512"/>
    </location>
</feature>
<name>A0A7I8V784_9ANNE</name>
<feature type="compositionally biased region" description="Polar residues" evidence="1">
    <location>
        <begin position="105"/>
        <end position="115"/>
    </location>
</feature>
<comment type="caution">
    <text evidence="2">The sequence shown here is derived from an EMBL/GenBank/DDBJ whole genome shotgun (WGS) entry which is preliminary data.</text>
</comment>
<reference evidence="2 3" key="1">
    <citation type="submission" date="2020-08" db="EMBL/GenBank/DDBJ databases">
        <authorList>
            <person name="Hejnol A."/>
        </authorList>
    </citation>
    <scope>NUCLEOTIDE SEQUENCE [LARGE SCALE GENOMIC DNA]</scope>
</reference>
<feature type="compositionally biased region" description="Basic and acidic residues" evidence="1">
    <location>
        <begin position="29"/>
        <end position="49"/>
    </location>
</feature>
<evidence type="ECO:0000313" key="3">
    <source>
        <dbReference type="Proteomes" id="UP000549394"/>
    </source>
</evidence>
<feature type="compositionally biased region" description="Basic and acidic residues" evidence="1">
    <location>
        <begin position="69"/>
        <end position="103"/>
    </location>
</feature>